<dbReference type="Proteomes" id="UP000887159">
    <property type="component" value="Unassembled WGS sequence"/>
</dbReference>
<dbReference type="EMBL" id="BMAU01021376">
    <property type="protein sequence ID" value="GFY26657.1"/>
    <property type="molecule type" value="Genomic_DNA"/>
</dbReference>
<comment type="caution">
    <text evidence="2">The sequence shown here is derived from an EMBL/GenBank/DDBJ whole genome shotgun (WGS) entry which is preliminary data.</text>
</comment>
<sequence length="95" mass="10995">MSSGQRLTKVTEYSPESWRSQSCRDEISNSHGLSKVLVPVLVLRYLHNFHLMEDLSTFPTMLIGHIKIKPFKELKVEILAGLWITRPTFLARKIE</sequence>
<name>A0A8X7BDP3_TRICX</name>
<dbReference type="AlphaFoldDB" id="A0A8X7BDP3"/>
<gene>
    <name evidence="2" type="ORF">TNCV_2879851</name>
</gene>
<accession>A0A8X7BDP3</accession>
<evidence type="ECO:0000313" key="2">
    <source>
        <dbReference type="EMBL" id="GFY26657.1"/>
    </source>
</evidence>
<keyword evidence="3" id="KW-1185">Reference proteome</keyword>
<reference evidence="2" key="1">
    <citation type="submission" date="2020-08" db="EMBL/GenBank/DDBJ databases">
        <title>Multicomponent nature underlies the extraordinary mechanical properties of spider dragline silk.</title>
        <authorList>
            <person name="Kono N."/>
            <person name="Nakamura H."/>
            <person name="Mori M."/>
            <person name="Yoshida Y."/>
            <person name="Ohtoshi R."/>
            <person name="Malay A.D."/>
            <person name="Moran D.A.P."/>
            <person name="Tomita M."/>
            <person name="Numata K."/>
            <person name="Arakawa K."/>
        </authorList>
    </citation>
    <scope>NUCLEOTIDE SEQUENCE</scope>
</reference>
<protein>
    <submittedName>
        <fullName evidence="2">Uncharacterized protein</fullName>
    </submittedName>
</protein>
<organism evidence="2 3">
    <name type="scientific">Trichonephila clavipes</name>
    <name type="common">Golden silk orbweaver</name>
    <name type="synonym">Nephila clavipes</name>
    <dbReference type="NCBI Taxonomy" id="2585209"/>
    <lineage>
        <taxon>Eukaryota</taxon>
        <taxon>Metazoa</taxon>
        <taxon>Ecdysozoa</taxon>
        <taxon>Arthropoda</taxon>
        <taxon>Chelicerata</taxon>
        <taxon>Arachnida</taxon>
        <taxon>Araneae</taxon>
        <taxon>Araneomorphae</taxon>
        <taxon>Entelegynae</taxon>
        <taxon>Araneoidea</taxon>
        <taxon>Nephilidae</taxon>
        <taxon>Trichonephila</taxon>
    </lineage>
</organism>
<evidence type="ECO:0000256" key="1">
    <source>
        <dbReference type="SAM" id="MobiDB-lite"/>
    </source>
</evidence>
<feature type="region of interest" description="Disordered" evidence="1">
    <location>
        <begin position="1"/>
        <end position="22"/>
    </location>
</feature>
<evidence type="ECO:0000313" key="3">
    <source>
        <dbReference type="Proteomes" id="UP000887159"/>
    </source>
</evidence>
<proteinExistence type="predicted"/>